<evidence type="ECO:0000313" key="8">
    <source>
        <dbReference type="Proteomes" id="UP001377567"/>
    </source>
</evidence>
<feature type="region of interest" description="Disordered" evidence="4">
    <location>
        <begin position="404"/>
        <end position="456"/>
    </location>
</feature>
<dbReference type="InterPro" id="IPR036322">
    <property type="entry name" value="WD40_repeat_dom_sf"/>
</dbReference>
<dbReference type="InterPro" id="IPR031488">
    <property type="entry name" value="Zn_ribbon_mio"/>
</dbReference>
<dbReference type="AlphaFoldDB" id="A0AAV5RU98"/>
<keyword evidence="2" id="KW-0853">WD repeat</keyword>
<feature type="domain" description="GATOR2 complex protein MIO zinc-ribbon like" evidence="5">
    <location>
        <begin position="904"/>
        <end position="1019"/>
    </location>
</feature>
<evidence type="ECO:0000313" key="7">
    <source>
        <dbReference type="EMBL" id="GMM55214.1"/>
    </source>
</evidence>
<keyword evidence="3" id="KW-0677">Repeat</keyword>
<evidence type="ECO:0000256" key="4">
    <source>
        <dbReference type="SAM" id="MobiDB-lite"/>
    </source>
</evidence>
<organism evidence="7 8">
    <name type="scientific">Maudiozyma humilis</name>
    <name type="common">Sour dough yeast</name>
    <name type="synonym">Kazachstania humilis</name>
    <dbReference type="NCBI Taxonomy" id="51915"/>
    <lineage>
        <taxon>Eukaryota</taxon>
        <taxon>Fungi</taxon>
        <taxon>Dikarya</taxon>
        <taxon>Ascomycota</taxon>
        <taxon>Saccharomycotina</taxon>
        <taxon>Saccharomycetes</taxon>
        <taxon>Saccharomycetales</taxon>
        <taxon>Saccharomycetaceae</taxon>
        <taxon>Maudiozyma</taxon>
    </lineage>
</organism>
<evidence type="ECO:0000259" key="6">
    <source>
        <dbReference type="Pfam" id="PF21719"/>
    </source>
</evidence>
<evidence type="ECO:0000256" key="3">
    <source>
        <dbReference type="ARBA" id="ARBA00022737"/>
    </source>
</evidence>
<feature type="domain" description="MIOS-like alpha-solenoid" evidence="6">
    <location>
        <begin position="483"/>
        <end position="736"/>
    </location>
</feature>
<feature type="compositionally biased region" description="Acidic residues" evidence="4">
    <location>
        <begin position="443"/>
        <end position="453"/>
    </location>
</feature>
<dbReference type="Pfam" id="PF17034">
    <property type="entry name" value="zinc_ribbon_16"/>
    <property type="match status" value="1"/>
</dbReference>
<dbReference type="Pfam" id="PF21719">
    <property type="entry name" value="MIOS_a-sol"/>
    <property type="match status" value="1"/>
</dbReference>
<dbReference type="SUPFAM" id="SSF50978">
    <property type="entry name" value="WD40 repeat-like"/>
    <property type="match status" value="1"/>
</dbReference>
<dbReference type="EMBL" id="BTGD01000005">
    <property type="protein sequence ID" value="GMM55214.1"/>
    <property type="molecule type" value="Genomic_DNA"/>
</dbReference>
<protein>
    <submittedName>
        <fullName evidence="7">Sea4 protein</fullName>
    </submittedName>
</protein>
<evidence type="ECO:0000256" key="2">
    <source>
        <dbReference type="ARBA" id="ARBA00022574"/>
    </source>
</evidence>
<accession>A0AAV5RU98</accession>
<dbReference type="InterPro" id="IPR037593">
    <property type="entry name" value="MIOS/Sea4"/>
</dbReference>
<keyword evidence="8" id="KW-1185">Reference proteome</keyword>
<dbReference type="PANTHER" id="PTHR16453">
    <property type="entry name" value="WD40 DOMAIN-CONTAINING PROTEIN MIO FAMILY MEMBER"/>
    <property type="match status" value="1"/>
</dbReference>
<gene>
    <name evidence="7" type="ORF">DAKH74_018300</name>
</gene>
<dbReference type="GO" id="GO:1904263">
    <property type="term" value="P:positive regulation of TORC1 signaling"/>
    <property type="evidence" value="ECO:0007669"/>
    <property type="project" value="TreeGrafter"/>
</dbReference>
<dbReference type="Gene3D" id="2.130.10.10">
    <property type="entry name" value="YVTN repeat-like/Quinoprotein amine dehydrogenase"/>
    <property type="match status" value="1"/>
</dbReference>
<proteinExistence type="inferred from homology"/>
<comment type="similarity">
    <text evidence="1">Belongs to the WD repeat mio family.</text>
</comment>
<evidence type="ECO:0000259" key="5">
    <source>
        <dbReference type="Pfam" id="PF17034"/>
    </source>
</evidence>
<sequence length="1020" mass="115385">MGLIKKVRAWSDGRDLDYLSVNPTRDEITHYKVDPYDESDESITKLNTMKDFANITCLDYSESVPGMVGVGEKEGFVKIVNVLDSQLEMAVRAKHRRCVNGLTMSNSGLIAMGLDRHKQDASLQIWDANYQQAGEQVVNTTFEYCVNESIVSLKFLNDISLITASTKFLKEIDLRAKNPVYQHPTRLSYDIKISPFNEFQFSTYGDDGTLAIWDRRNLTTNVVTGDLSVSAPLLTFEKLVGSGAASRKYMNSCFRWSPIQHGEFSTLHRGETIKRWNLGSYTGENPKTGTIAEELFVSTVHDVPTTFDRVATFDYIPMGKHKINFICMRHSGTVYRMPVIRSYSHTAFNFDNSLLMANSEASEIDELRVVQSEQSSNLQNIKTDLKNLSFEDLGLGDDYIPMKDDDRYTGSGSDDENGGALPDSNRMGHDPRARNRNNSATNDDVETNYDADEDPHNLLEEGDDFTLYWKPERLLQKDISVIMRMRASLGYGLDPMATVNMIDKSKALQNNAYIRNTWRWIAIAKASVEDGTIVSEDLDLGYEGILGIWNGLIGISNQNRYRQETIISDKQLNREMEKIIKFRRRYKASLGHKSPISKFSSSPKHIQRRLCLIISGWDLSPSDYEEKYKLIMANGHYEKAAAWAVFFGDIPKAVEILGSANNERLRLIATAIAGYMAYKDEPGNNAWRQQCRKMASELEDPYLRVIFAFIADNDWWDILYEPAISLRERLGVALRFLSDAELTQFLERTSSQVISNGELEGLILTGITPSGIDLLQSYVNKTSDVQSAALISICGSPRYFRDTRVDEWVESYRRMLNSWELFAMRAKFDVLRTGLSRTSTGRITAATKPRQLYIQCLNCKMNINVPLNNDMGSTHGGDAASISSNSKKPVMNIFSNSNNTFTPNKIQHKHSCPHCGTPYPRCAICLMPLGTSNLPFIINGVSDENDEQYSPEEKMDESVAITESETQTAQDYTRRQKRLHEWFSFCLTCNHGMHAGHADEWFSRHSICPTPGCSCQCNKI</sequence>
<dbReference type="InterPro" id="IPR015943">
    <property type="entry name" value="WD40/YVTN_repeat-like_dom_sf"/>
</dbReference>
<evidence type="ECO:0000256" key="1">
    <source>
        <dbReference type="ARBA" id="ARBA00009713"/>
    </source>
</evidence>
<name>A0AAV5RU98_MAUHU</name>
<dbReference type="Proteomes" id="UP001377567">
    <property type="component" value="Unassembled WGS sequence"/>
</dbReference>
<dbReference type="PANTHER" id="PTHR16453:SF9">
    <property type="entry name" value="GATOR COMPLEX PROTEIN MIOS"/>
    <property type="match status" value="1"/>
</dbReference>
<feature type="region of interest" description="Disordered" evidence="4">
    <location>
        <begin position="945"/>
        <end position="968"/>
    </location>
</feature>
<comment type="caution">
    <text evidence="7">The sequence shown here is derived from an EMBL/GenBank/DDBJ whole genome shotgun (WGS) entry which is preliminary data.</text>
</comment>
<dbReference type="CDD" id="cd16691">
    <property type="entry name" value="mRING-H2-C3H3C2_Mio"/>
    <property type="match status" value="1"/>
</dbReference>
<reference evidence="7 8" key="1">
    <citation type="journal article" date="2023" name="Elife">
        <title>Identification of key yeast species and microbe-microbe interactions impacting larval growth of Drosophila in the wild.</title>
        <authorList>
            <person name="Mure A."/>
            <person name="Sugiura Y."/>
            <person name="Maeda R."/>
            <person name="Honda K."/>
            <person name="Sakurai N."/>
            <person name="Takahashi Y."/>
            <person name="Watada M."/>
            <person name="Katoh T."/>
            <person name="Gotoh A."/>
            <person name="Gotoh Y."/>
            <person name="Taniguchi I."/>
            <person name="Nakamura K."/>
            <person name="Hayashi T."/>
            <person name="Katayama T."/>
            <person name="Uemura T."/>
            <person name="Hattori Y."/>
        </authorList>
    </citation>
    <scope>NUCLEOTIDE SEQUENCE [LARGE SCALE GENOMIC DNA]</scope>
    <source>
        <strain evidence="7 8">KH-74</strain>
    </source>
</reference>
<dbReference type="GO" id="GO:0005737">
    <property type="term" value="C:cytoplasm"/>
    <property type="evidence" value="ECO:0007669"/>
    <property type="project" value="TreeGrafter"/>
</dbReference>
<dbReference type="InterPro" id="IPR049092">
    <property type="entry name" value="MIOS_a-sol"/>
</dbReference>